<evidence type="ECO:0000256" key="2">
    <source>
        <dbReference type="ARBA" id="ARBA00023054"/>
    </source>
</evidence>
<feature type="region of interest" description="Disordered" evidence="4">
    <location>
        <begin position="1"/>
        <end position="24"/>
    </location>
</feature>
<dbReference type="PANTHER" id="PTHR19212:SF0">
    <property type="entry name" value="LD07988P"/>
    <property type="match status" value="1"/>
</dbReference>
<feature type="region of interest" description="Disordered" evidence="4">
    <location>
        <begin position="354"/>
        <end position="386"/>
    </location>
</feature>
<proteinExistence type="inferred from homology"/>
<gene>
    <name evidence="6" type="primary">LOC116294515</name>
</gene>
<evidence type="ECO:0000256" key="4">
    <source>
        <dbReference type="SAM" id="MobiDB-lite"/>
    </source>
</evidence>
<dbReference type="Pfam" id="PF09738">
    <property type="entry name" value="LRRFIP"/>
    <property type="match status" value="1"/>
</dbReference>
<protein>
    <submittedName>
        <fullName evidence="6">Leucine-rich repeat flightless-interacting protein 2-like</fullName>
    </submittedName>
</protein>
<feature type="coiled-coil region" evidence="3">
    <location>
        <begin position="43"/>
        <end position="70"/>
    </location>
</feature>
<organism evidence="5 6">
    <name type="scientific">Actinia tenebrosa</name>
    <name type="common">Australian red waratah sea anemone</name>
    <dbReference type="NCBI Taxonomy" id="6105"/>
    <lineage>
        <taxon>Eukaryota</taxon>
        <taxon>Metazoa</taxon>
        <taxon>Cnidaria</taxon>
        <taxon>Anthozoa</taxon>
        <taxon>Hexacorallia</taxon>
        <taxon>Actiniaria</taxon>
        <taxon>Actiniidae</taxon>
        <taxon>Actinia</taxon>
    </lineage>
</organism>
<keyword evidence="5" id="KW-1185">Reference proteome</keyword>
<feature type="region of interest" description="Disordered" evidence="4">
    <location>
        <begin position="205"/>
        <end position="254"/>
    </location>
</feature>
<dbReference type="KEGG" id="aten:116294515"/>
<dbReference type="AlphaFoldDB" id="A0A6P8HS56"/>
<evidence type="ECO:0000313" key="5">
    <source>
        <dbReference type="Proteomes" id="UP000515163"/>
    </source>
</evidence>
<comment type="similarity">
    <text evidence="1">Belongs to the LRRFIP family.</text>
</comment>
<sequence>MSSQAARRGRLTRTGSSATEDQTLNQIAHEAEARLSAKRAARAEARNIRMKELERQQKEAEDEIDKQFKMTNNGVGRSVSAGAISNLVNDEKVEANGPLVPEKVLKSAQDNLRDAEDKYRKTMVSIAQLDNEKQALLYQVDCLKDRMAEEEEISCEIKNELKDKTKECDRHLRTIKERDEQIQRLKDAIEFRDNWLSERGLSMFNESSKDEEESTHPDVNSWMAVSGSDRGSVSESNRSRSGSHDSSEKVSVSEEKEALVAELRKLQDELLILKREEDHPKAITADLEELRREFTRQINDFRIKLQKAEQENARLEGVVMRLESQVKRYKTQAEAAVSTEDDLKSENRKLNRELRKAQDEVSELQTVNDHLQKRLDKMKSRRKEEL</sequence>
<feature type="compositionally biased region" description="Basic and acidic residues" evidence="4">
    <location>
        <begin position="242"/>
        <end position="254"/>
    </location>
</feature>
<feature type="compositionally biased region" description="Low complexity" evidence="4">
    <location>
        <begin position="230"/>
        <end position="240"/>
    </location>
</feature>
<dbReference type="OrthoDB" id="10028421at2759"/>
<dbReference type="RefSeq" id="XP_031557993.1">
    <property type="nucleotide sequence ID" value="XM_031702133.1"/>
</dbReference>
<feature type="compositionally biased region" description="Basic and acidic residues" evidence="4">
    <location>
        <begin position="370"/>
        <end position="386"/>
    </location>
</feature>
<dbReference type="Gene3D" id="1.20.5.4090">
    <property type="match status" value="1"/>
</dbReference>
<feature type="coiled-coil region" evidence="3">
    <location>
        <begin position="105"/>
        <end position="146"/>
    </location>
</feature>
<accession>A0A6P8HS56</accession>
<dbReference type="Proteomes" id="UP000515163">
    <property type="component" value="Unplaced"/>
</dbReference>
<feature type="compositionally biased region" description="Polar residues" evidence="4">
    <location>
        <begin position="13"/>
        <end position="24"/>
    </location>
</feature>
<dbReference type="InterPro" id="IPR019139">
    <property type="entry name" value="LRRFIP1/2"/>
</dbReference>
<dbReference type="FunCoup" id="A0A6P8HS56">
    <property type="interactions" value="444"/>
</dbReference>
<keyword evidence="2 3" id="KW-0175">Coiled coil</keyword>
<evidence type="ECO:0000256" key="1">
    <source>
        <dbReference type="ARBA" id="ARBA00008275"/>
    </source>
</evidence>
<dbReference type="GeneID" id="116294515"/>
<dbReference type="GO" id="GO:0006355">
    <property type="term" value="P:regulation of DNA-templated transcription"/>
    <property type="evidence" value="ECO:0007669"/>
    <property type="project" value="InterPro"/>
</dbReference>
<name>A0A6P8HS56_ACTTE</name>
<dbReference type="InParanoid" id="A0A6P8HS56"/>
<evidence type="ECO:0000256" key="3">
    <source>
        <dbReference type="SAM" id="Coils"/>
    </source>
</evidence>
<reference evidence="6" key="1">
    <citation type="submission" date="2025-08" db="UniProtKB">
        <authorList>
            <consortium name="RefSeq"/>
        </authorList>
    </citation>
    <scope>IDENTIFICATION</scope>
    <source>
        <tissue evidence="6">Tentacle</tissue>
    </source>
</reference>
<dbReference type="PANTHER" id="PTHR19212">
    <property type="entry name" value="LEUCINE RICH REPEAT IN FLII INTERACTING PROTEIN"/>
    <property type="match status" value="1"/>
</dbReference>
<evidence type="ECO:0000313" key="6">
    <source>
        <dbReference type="RefSeq" id="XP_031557993.1"/>
    </source>
</evidence>